<dbReference type="PANTHER" id="PTHR30173">
    <property type="entry name" value="SIGMA 19 FACTOR"/>
    <property type="match status" value="1"/>
</dbReference>
<dbReference type="InterPro" id="IPR032710">
    <property type="entry name" value="NTF2-like_dom_sf"/>
</dbReference>
<dbReference type="GO" id="GO:0006352">
    <property type="term" value="P:DNA-templated transcription initiation"/>
    <property type="evidence" value="ECO:0007669"/>
    <property type="project" value="InterPro"/>
</dbReference>
<dbReference type="Pfam" id="PF04542">
    <property type="entry name" value="Sigma70_r2"/>
    <property type="match status" value="1"/>
</dbReference>
<dbReference type="NCBIfam" id="TIGR02937">
    <property type="entry name" value="sigma70-ECF"/>
    <property type="match status" value="1"/>
</dbReference>
<keyword evidence="3" id="KW-0805">Transcription regulation</keyword>
<dbReference type="InterPro" id="IPR013324">
    <property type="entry name" value="RNA_pol_sigma_r3/r4-like"/>
</dbReference>
<dbReference type="InterPro" id="IPR013325">
    <property type="entry name" value="RNA_pol_sigma_r2"/>
</dbReference>
<organism evidence="9 10">
    <name type="scientific">Mycolicibacterium mageritense</name>
    <name type="common">Mycobacterium mageritense</name>
    <dbReference type="NCBI Taxonomy" id="53462"/>
    <lineage>
        <taxon>Bacteria</taxon>
        <taxon>Bacillati</taxon>
        <taxon>Actinomycetota</taxon>
        <taxon>Actinomycetes</taxon>
        <taxon>Mycobacteriales</taxon>
        <taxon>Mycobacteriaceae</taxon>
        <taxon>Mycolicibacterium</taxon>
    </lineage>
</organism>
<sequence length="301" mass="33464">MMSSAGNSGEHAERFTLLRPLLFTIAYEILGTATESDDVLQESYLRWAEVDLATVTDTKAYLAKLVTRQALNALRAETRRREDYIGPWLPEPLLLDERDGAADVVLAESVSMAMLVVLETLSPDERAVFVLREVFGFSHDEIASAIGKSSASVRQMAHRARNHVQSRRKRYDPVDPQVSTEITQRFFTAATTGDMTALLELLAPDVVWTADSDGKRSAARRPVIGAQSVAKLIVGLMRFVRQGGRFEPTTYNNAPAFKLYLDDSFEGVVTVEVVDGKITHFYAMRNPDKLTGVDIPRVISR</sequence>
<dbReference type="GO" id="GO:0016987">
    <property type="term" value="F:sigma factor activity"/>
    <property type="evidence" value="ECO:0007669"/>
    <property type="project" value="UniProtKB-KW"/>
</dbReference>
<evidence type="ECO:0000259" key="7">
    <source>
        <dbReference type="Pfam" id="PF04542"/>
    </source>
</evidence>
<dbReference type="InterPro" id="IPR013249">
    <property type="entry name" value="RNA_pol_sigma70_r4_t2"/>
</dbReference>
<comment type="subunit">
    <text evidence="2">Interacts transiently with the RNA polymerase catalytic core formed by RpoA, RpoB, RpoC and RpoZ (2 alpha, 1 beta, 1 beta' and 1 omega subunit) to form the RNA polymerase holoenzyme that can initiate transcription.</text>
</comment>
<dbReference type="InterPro" id="IPR052704">
    <property type="entry name" value="ECF_Sigma-70_Domain"/>
</dbReference>
<dbReference type="Proteomes" id="UP001241092">
    <property type="component" value="Chromosome"/>
</dbReference>
<dbReference type="SUPFAM" id="SSF88659">
    <property type="entry name" value="Sigma3 and sigma4 domains of RNA polymerase sigma factors"/>
    <property type="match status" value="1"/>
</dbReference>
<feature type="domain" description="RNA polymerase sigma factor 70 region 4 type 2" evidence="8">
    <location>
        <begin position="113"/>
        <end position="163"/>
    </location>
</feature>
<evidence type="ECO:0000256" key="1">
    <source>
        <dbReference type="ARBA" id="ARBA00010641"/>
    </source>
</evidence>
<dbReference type="InterPro" id="IPR014303">
    <property type="entry name" value="RNA_pol_sigma-70_ECF"/>
</dbReference>
<comment type="similarity">
    <text evidence="1">Belongs to the sigma-70 factor family. ECF subfamily.</text>
</comment>
<dbReference type="EMBL" id="AP027452">
    <property type="protein sequence ID" value="BDY26590.1"/>
    <property type="molecule type" value="Genomic_DNA"/>
</dbReference>
<dbReference type="GO" id="GO:0003677">
    <property type="term" value="F:DNA binding"/>
    <property type="evidence" value="ECO:0007669"/>
    <property type="project" value="UniProtKB-KW"/>
</dbReference>
<keyword evidence="5" id="KW-0238">DNA-binding</keyword>
<dbReference type="AlphaFoldDB" id="A0AAI8XL93"/>
<evidence type="ECO:0000313" key="9">
    <source>
        <dbReference type="EMBL" id="BDY26590.1"/>
    </source>
</evidence>
<dbReference type="InterPro" id="IPR007627">
    <property type="entry name" value="RNA_pol_sigma70_r2"/>
</dbReference>
<dbReference type="SUPFAM" id="SSF88946">
    <property type="entry name" value="Sigma2 domain of RNA polymerase sigma factors"/>
    <property type="match status" value="1"/>
</dbReference>
<keyword evidence="4" id="KW-0731">Sigma factor</keyword>
<dbReference type="Pfam" id="PF08281">
    <property type="entry name" value="Sigma70_r4_2"/>
    <property type="match status" value="1"/>
</dbReference>
<gene>
    <name evidence="9" type="primary">sigJ_1</name>
    <name evidence="9" type="ORF">hbim_00504</name>
</gene>
<name>A0AAI8XL93_MYCME</name>
<protein>
    <submittedName>
        <fullName evidence="9">ECF RNA polymerase sigma factor SigJ</fullName>
    </submittedName>
</protein>
<dbReference type="Gene3D" id="1.10.1740.10">
    <property type="match status" value="1"/>
</dbReference>
<dbReference type="Gene3D" id="3.10.450.50">
    <property type="match status" value="1"/>
</dbReference>
<dbReference type="NCBIfam" id="TIGR02957">
    <property type="entry name" value="SigX4"/>
    <property type="match status" value="1"/>
</dbReference>
<evidence type="ECO:0000256" key="3">
    <source>
        <dbReference type="ARBA" id="ARBA00023015"/>
    </source>
</evidence>
<accession>A0AAI8XL93</accession>
<dbReference type="Gene3D" id="1.10.10.10">
    <property type="entry name" value="Winged helix-like DNA-binding domain superfamily/Winged helix DNA-binding domain"/>
    <property type="match status" value="1"/>
</dbReference>
<dbReference type="InterPro" id="IPR014284">
    <property type="entry name" value="RNA_pol_sigma-70_dom"/>
</dbReference>
<keyword evidence="6" id="KW-0804">Transcription</keyword>
<dbReference type="InterPro" id="IPR036388">
    <property type="entry name" value="WH-like_DNA-bd_sf"/>
</dbReference>
<evidence type="ECO:0000256" key="6">
    <source>
        <dbReference type="ARBA" id="ARBA00023163"/>
    </source>
</evidence>
<reference evidence="9" key="1">
    <citation type="submission" date="2023-03" db="EMBL/GenBank/DDBJ databases">
        <title>Draft genome sequence of a Mycolicibacterium mageritense strain H4_3_1 isolated from a hybrid biological-inorganic system reactor.</title>
        <authorList>
            <person name="Feng X."/>
            <person name="Kazama D."/>
            <person name="Sato K."/>
            <person name="Kobayashi H."/>
        </authorList>
    </citation>
    <scope>NUCLEOTIDE SEQUENCE</scope>
    <source>
        <strain evidence="9">H4_3_1</strain>
    </source>
</reference>
<evidence type="ECO:0000256" key="4">
    <source>
        <dbReference type="ARBA" id="ARBA00023082"/>
    </source>
</evidence>
<dbReference type="NCBIfam" id="NF007214">
    <property type="entry name" value="PRK09636.1"/>
    <property type="match status" value="1"/>
</dbReference>
<evidence type="ECO:0000256" key="2">
    <source>
        <dbReference type="ARBA" id="ARBA00011344"/>
    </source>
</evidence>
<evidence type="ECO:0000313" key="10">
    <source>
        <dbReference type="Proteomes" id="UP001241092"/>
    </source>
</evidence>
<evidence type="ECO:0000256" key="5">
    <source>
        <dbReference type="ARBA" id="ARBA00023125"/>
    </source>
</evidence>
<dbReference type="SUPFAM" id="SSF54427">
    <property type="entry name" value="NTF2-like"/>
    <property type="match status" value="1"/>
</dbReference>
<dbReference type="CDD" id="cd06171">
    <property type="entry name" value="Sigma70_r4"/>
    <property type="match status" value="1"/>
</dbReference>
<evidence type="ECO:0000259" key="8">
    <source>
        <dbReference type="Pfam" id="PF08281"/>
    </source>
</evidence>
<dbReference type="PANTHER" id="PTHR30173:SF36">
    <property type="entry name" value="ECF RNA POLYMERASE SIGMA FACTOR SIGJ"/>
    <property type="match status" value="1"/>
</dbReference>
<proteinExistence type="inferred from homology"/>
<feature type="domain" description="RNA polymerase sigma-70 region 2" evidence="7">
    <location>
        <begin position="17"/>
        <end position="80"/>
    </location>
</feature>